<dbReference type="OrthoDB" id="9806756at2"/>
<keyword evidence="8 12" id="KW-0119">Carbohydrate metabolism</keyword>
<evidence type="ECO:0000256" key="2">
    <source>
        <dbReference type="ARBA" id="ARBA00010941"/>
    </source>
</evidence>
<dbReference type="EC" id="3.1.3.11" evidence="3 12"/>
<comment type="cofactor">
    <cofactor evidence="12">
        <name>Mg(2+)</name>
        <dbReference type="ChEBI" id="CHEBI:18420"/>
    </cofactor>
    <text evidence="12">Binds 2 magnesium ions per subunit.</text>
</comment>
<evidence type="ECO:0000256" key="9">
    <source>
        <dbReference type="ARBA" id="ARBA00024331"/>
    </source>
</evidence>
<evidence type="ECO:0000259" key="14">
    <source>
        <dbReference type="Pfam" id="PF00316"/>
    </source>
</evidence>
<feature type="binding site" evidence="12">
    <location>
        <position position="244"/>
    </location>
    <ligand>
        <name>substrate</name>
    </ligand>
</feature>
<dbReference type="NCBIfam" id="NF006779">
    <property type="entry name" value="PRK09293.1-3"/>
    <property type="match status" value="1"/>
</dbReference>
<dbReference type="GO" id="GO:0005986">
    <property type="term" value="P:sucrose biosynthetic process"/>
    <property type="evidence" value="ECO:0007669"/>
    <property type="project" value="TreeGrafter"/>
</dbReference>
<feature type="binding site" evidence="12">
    <location>
        <position position="211"/>
    </location>
    <ligand>
        <name>substrate</name>
    </ligand>
</feature>
<comment type="subcellular location">
    <subcellularLocation>
        <location evidence="12">Cytoplasm</location>
    </subcellularLocation>
</comment>
<evidence type="ECO:0000256" key="6">
    <source>
        <dbReference type="ARBA" id="ARBA00022801"/>
    </source>
</evidence>
<dbReference type="Gene3D" id="3.40.190.80">
    <property type="match status" value="1"/>
</dbReference>
<dbReference type="RefSeq" id="WP_144303873.1">
    <property type="nucleotide sequence ID" value="NZ_QMIE01000014.1"/>
</dbReference>
<feature type="domain" description="Fructose-1-6-bisphosphatase class 1 C-terminal" evidence="15">
    <location>
        <begin position="201"/>
        <end position="334"/>
    </location>
</feature>
<comment type="catalytic activity">
    <reaction evidence="1 12">
        <text>beta-D-fructose 1,6-bisphosphate + H2O = beta-D-fructose 6-phosphate + phosphate</text>
        <dbReference type="Rhea" id="RHEA:11064"/>
        <dbReference type="ChEBI" id="CHEBI:15377"/>
        <dbReference type="ChEBI" id="CHEBI:32966"/>
        <dbReference type="ChEBI" id="CHEBI:43474"/>
        <dbReference type="ChEBI" id="CHEBI:57634"/>
        <dbReference type="EC" id="3.1.3.11"/>
    </reaction>
</comment>
<organism evidence="16 17">
    <name type="scientific">Oceanidesulfovibrio indonesiensis</name>
    <dbReference type="NCBI Taxonomy" id="54767"/>
    <lineage>
        <taxon>Bacteria</taxon>
        <taxon>Pseudomonadati</taxon>
        <taxon>Thermodesulfobacteriota</taxon>
        <taxon>Desulfovibrionia</taxon>
        <taxon>Desulfovibrionales</taxon>
        <taxon>Desulfovibrionaceae</taxon>
        <taxon>Oceanidesulfovibrio</taxon>
    </lineage>
</organism>
<dbReference type="PANTHER" id="PTHR11556:SF35">
    <property type="entry name" value="SEDOHEPTULOSE-1,7-BISPHOSPHATASE, CHLOROPLASTIC"/>
    <property type="match status" value="1"/>
</dbReference>
<dbReference type="GO" id="GO:0006094">
    <property type="term" value="P:gluconeogenesis"/>
    <property type="evidence" value="ECO:0007669"/>
    <property type="project" value="UniProtKB-UniRule"/>
</dbReference>
<dbReference type="PRINTS" id="PR00115">
    <property type="entry name" value="F16BPHPHTASE"/>
</dbReference>
<evidence type="ECO:0000256" key="13">
    <source>
        <dbReference type="RuleBase" id="RU000508"/>
    </source>
</evidence>
<comment type="pathway">
    <text evidence="9">Carbohydrate biosynthesis.</text>
</comment>
<evidence type="ECO:0000256" key="7">
    <source>
        <dbReference type="ARBA" id="ARBA00022842"/>
    </source>
</evidence>
<evidence type="ECO:0000256" key="5">
    <source>
        <dbReference type="ARBA" id="ARBA00022723"/>
    </source>
</evidence>
<evidence type="ECO:0000256" key="4">
    <source>
        <dbReference type="ARBA" id="ARBA00022490"/>
    </source>
</evidence>
<keyword evidence="5 12" id="KW-0479">Metal-binding</keyword>
<evidence type="ECO:0000256" key="3">
    <source>
        <dbReference type="ARBA" id="ARBA00013093"/>
    </source>
</evidence>
<feature type="binding site" evidence="12">
    <location>
        <position position="277"/>
    </location>
    <ligand>
        <name>substrate</name>
    </ligand>
</feature>
<dbReference type="NCBIfam" id="NF006778">
    <property type="entry name" value="PRK09293.1-1"/>
    <property type="match status" value="1"/>
</dbReference>
<feature type="binding site" evidence="12">
    <location>
        <position position="93"/>
    </location>
    <ligand>
        <name>Mg(2+)</name>
        <dbReference type="ChEBI" id="CHEBI:18420"/>
        <label>1</label>
    </ligand>
</feature>
<evidence type="ECO:0000313" key="16">
    <source>
        <dbReference type="EMBL" id="TVM15830.1"/>
    </source>
</evidence>
<dbReference type="FunFam" id="3.30.540.10:FF:000002">
    <property type="entry name" value="Fructose-1,6-bisphosphatase class 1"/>
    <property type="match status" value="1"/>
</dbReference>
<evidence type="ECO:0000256" key="8">
    <source>
        <dbReference type="ARBA" id="ARBA00023277"/>
    </source>
</evidence>
<dbReference type="InterPro" id="IPR000146">
    <property type="entry name" value="FBPase_class-1"/>
</dbReference>
<dbReference type="SUPFAM" id="SSF56655">
    <property type="entry name" value="Carbohydrate phosphatase"/>
    <property type="match status" value="1"/>
</dbReference>
<name>A0A7M3MCN6_9BACT</name>
<comment type="caution">
    <text evidence="16">The sequence shown here is derived from an EMBL/GenBank/DDBJ whole genome shotgun (WGS) entry which is preliminary data.</text>
</comment>
<dbReference type="Gene3D" id="3.30.540.10">
    <property type="entry name" value="Fructose-1,6-Bisphosphatase, subunit A, domain 1"/>
    <property type="match status" value="1"/>
</dbReference>
<dbReference type="PIRSF" id="PIRSF500210">
    <property type="entry name" value="FBPtase"/>
    <property type="match status" value="1"/>
</dbReference>
<comment type="similarity">
    <text evidence="2 12 13">Belongs to the FBPase class 1 family.</text>
</comment>
<dbReference type="GO" id="GO:0030388">
    <property type="term" value="P:fructose 1,6-bisphosphate metabolic process"/>
    <property type="evidence" value="ECO:0007669"/>
    <property type="project" value="TreeGrafter"/>
</dbReference>
<accession>A0A7M3MCN6</accession>
<dbReference type="GO" id="GO:0006002">
    <property type="term" value="P:fructose 6-phosphate metabolic process"/>
    <property type="evidence" value="ECO:0007669"/>
    <property type="project" value="TreeGrafter"/>
</dbReference>
<evidence type="ECO:0000256" key="1">
    <source>
        <dbReference type="ARBA" id="ARBA00001273"/>
    </source>
</evidence>
<dbReference type="Pfam" id="PF18913">
    <property type="entry name" value="FBPase_C"/>
    <property type="match status" value="1"/>
</dbReference>
<dbReference type="HAMAP" id="MF_01855">
    <property type="entry name" value="FBPase_class1"/>
    <property type="match status" value="1"/>
</dbReference>
<dbReference type="InterPro" id="IPR033391">
    <property type="entry name" value="FBPase_N"/>
</dbReference>
<dbReference type="AlphaFoldDB" id="A0A7M3MCN6"/>
<dbReference type="EMBL" id="QMIE01000014">
    <property type="protein sequence ID" value="TVM15830.1"/>
    <property type="molecule type" value="Genomic_DNA"/>
</dbReference>
<dbReference type="Proteomes" id="UP000448292">
    <property type="component" value="Unassembled WGS sequence"/>
</dbReference>
<feature type="binding site" evidence="12">
    <location>
        <begin position="118"/>
        <end position="121"/>
    </location>
    <ligand>
        <name>substrate</name>
    </ligand>
</feature>
<dbReference type="GO" id="GO:0000287">
    <property type="term" value="F:magnesium ion binding"/>
    <property type="evidence" value="ECO:0007669"/>
    <property type="project" value="UniProtKB-UniRule"/>
</dbReference>
<feature type="binding site" evidence="12">
    <location>
        <position position="115"/>
    </location>
    <ligand>
        <name>Mg(2+)</name>
        <dbReference type="ChEBI" id="CHEBI:18420"/>
        <label>1</label>
    </ligand>
</feature>
<dbReference type="CDD" id="cd00354">
    <property type="entry name" value="FBPase"/>
    <property type="match status" value="1"/>
</dbReference>
<evidence type="ECO:0000259" key="15">
    <source>
        <dbReference type="Pfam" id="PF18913"/>
    </source>
</evidence>
<evidence type="ECO:0000313" key="17">
    <source>
        <dbReference type="Proteomes" id="UP000448292"/>
    </source>
</evidence>
<dbReference type="GO" id="GO:0042132">
    <property type="term" value="F:fructose 1,6-bisphosphate 1-phosphatase activity"/>
    <property type="evidence" value="ECO:0007669"/>
    <property type="project" value="UniProtKB-UniRule"/>
</dbReference>
<keyword evidence="17" id="KW-1185">Reference proteome</keyword>
<sequence>MSTGQITVTEHLLYHQKQSPEATGRFTSLLNDLILAAKIVSREVNKAGLVDILGFTGDINVQGEAVKKLDEYANDIIIHRMERSGVLCAMVSEENADLIIVSDKFQRGEYILIFDPLDGSSNIDANVNVGTIFSILKRTSPPIAEPSESDVLQPGYQQVAAGYFLYGTSTMLVYTSGRGVHGFTLDPSVGEFLLSHPDLQIPEQGKIYSVNESYYAYWDAPTREVIGYFKSFDNPRAKPHSLRYIGSLVADFHRTLLYGGIFMYPMDYRDPKAPKGKLRLMCEASPLAFVAEQAGGLATDGRRRILDIEPHHIHERVPLFIGSEYDVRKVTELYRKHDGS</sequence>
<dbReference type="InterPro" id="IPR028343">
    <property type="entry name" value="FBPtase"/>
</dbReference>
<feature type="binding site" evidence="12">
    <location>
        <position position="283"/>
    </location>
    <ligand>
        <name>Mg(2+)</name>
        <dbReference type="ChEBI" id="CHEBI:18420"/>
        <label>2</label>
    </ligand>
</feature>
<keyword evidence="7 12" id="KW-0460">Magnesium</keyword>
<dbReference type="GO" id="GO:0005829">
    <property type="term" value="C:cytosol"/>
    <property type="evidence" value="ECO:0007669"/>
    <property type="project" value="TreeGrafter"/>
</dbReference>
<reference evidence="16 17" key="1">
    <citation type="submission" date="2018-06" db="EMBL/GenBank/DDBJ databases">
        <title>Complete genome of Desulfovibrio indonesiensis P37SLT.</title>
        <authorList>
            <person name="Crispim J.S."/>
            <person name="Vidigal P.M.P."/>
            <person name="Silva L.C.F."/>
            <person name="Laguardia C.N."/>
            <person name="Araujo L.C."/>
            <person name="Dias R.S."/>
            <person name="Sousa M.P."/>
            <person name="Paula S.O."/>
            <person name="Silva C."/>
        </authorList>
    </citation>
    <scope>NUCLEOTIDE SEQUENCE [LARGE SCALE GENOMIC DNA]</scope>
    <source>
        <strain evidence="16 17">P37SLT</strain>
    </source>
</reference>
<comment type="subunit">
    <text evidence="12">Homotetramer.</text>
</comment>
<dbReference type="Pfam" id="PF00316">
    <property type="entry name" value="FBPase"/>
    <property type="match status" value="1"/>
</dbReference>
<feature type="binding site" evidence="12">
    <location>
        <position position="115"/>
    </location>
    <ligand>
        <name>Mg(2+)</name>
        <dbReference type="ChEBI" id="CHEBI:18420"/>
        <label>2</label>
    </ligand>
</feature>
<comment type="caution">
    <text evidence="12">Lacks conserved residue(s) required for the propagation of feature annotation.</text>
</comment>
<dbReference type="FunFam" id="3.40.190.80:FF:000001">
    <property type="entry name" value="Fructose-1,6-bisphosphatase class 1"/>
    <property type="match status" value="1"/>
</dbReference>
<dbReference type="GO" id="GO:0006000">
    <property type="term" value="P:fructose metabolic process"/>
    <property type="evidence" value="ECO:0007669"/>
    <property type="project" value="TreeGrafter"/>
</dbReference>
<dbReference type="PANTHER" id="PTHR11556">
    <property type="entry name" value="FRUCTOSE-1,6-BISPHOSPHATASE-RELATED"/>
    <property type="match status" value="1"/>
</dbReference>
<feature type="binding site" evidence="12">
    <location>
        <position position="118"/>
    </location>
    <ligand>
        <name>Mg(2+)</name>
        <dbReference type="ChEBI" id="CHEBI:18420"/>
        <label>2</label>
    </ligand>
</feature>
<keyword evidence="6 12" id="KW-0378">Hydrolase</keyword>
<proteinExistence type="inferred from homology"/>
<dbReference type="InterPro" id="IPR044015">
    <property type="entry name" value="FBPase_C_dom"/>
</dbReference>
<gene>
    <name evidence="12" type="primary">fbp</name>
    <name evidence="16" type="ORF">DPQ33_14090</name>
</gene>
<evidence type="ECO:0000256" key="12">
    <source>
        <dbReference type="HAMAP-Rule" id="MF_01855"/>
    </source>
</evidence>
<dbReference type="PIRSF" id="PIRSF000904">
    <property type="entry name" value="FBPtase_SBPase"/>
    <property type="match status" value="1"/>
</dbReference>
<feature type="domain" description="Fructose-1-6-bisphosphatase class I N-terminal" evidence="14">
    <location>
        <begin position="6"/>
        <end position="197"/>
    </location>
</feature>
<evidence type="ECO:0000256" key="10">
    <source>
        <dbReference type="ARBA" id="ARBA00072069"/>
    </source>
</evidence>
<protein>
    <recommendedName>
        <fullName evidence="10 12">Fructose-1,6-bisphosphatase class 1</fullName>
        <shortName evidence="12">FBPase class 1</shortName>
        <ecNumber evidence="3 12">3.1.3.11</ecNumber>
    </recommendedName>
    <alternativeName>
        <fullName evidence="11 12">D-fructose-1,6-bisphosphate 1-phosphohydrolase class 1</fullName>
    </alternativeName>
</protein>
<evidence type="ECO:0000256" key="11">
    <source>
        <dbReference type="ARBA" id="ARBA00081210"/>
    </source>
</evidence>
<feature type="binding site" evidence="12">
    <location>
        <position position="117"/>
    </location>
    <ligand>
        <name>Mg(2+)</name>
        <dbReference type="ChEBI" id="CHEBI:18420"/>
        <label>1</label>
    </ligand>
</feature>
<keyword evidence="4 12" id="KW-0963">Cytoplasm</keyword>